<dbReference type="PANTHER" id="PTHR43707:SF1">
    <property type="entry name" value="HISTIDINE--TRNA LIGASE, MITOCHONDRIAL-RELATED"/>
    <property type="match status" value="1"/>
</dbReference>
<dbReference type="Gene3D" id="3.40.50.800">
    <property type="entry name" value="Anticodon-binding domain"/>
    <property type="match status" value="1"/>
</dbReference>
<dbReference type="PANTHER" id="PTHR43707">
    <property type="entry name" value="HISTIDYL-TRNA SYNTHETASE"/>
    <property type="match status" value="1"/>
</dbReference>
<keyword evidence="11" id="KW-1185">Reference proteome</keyword>
<dbReference type="NCBIfam" id="TIGR00442">
    <property type="entry name" value="hisS"/>
    <property type="match status" value="1"/>
</dbReference>
<organism evidence="10 11">
    <name type="scientific">Candidatus Riesia pediculischaeffi</name>
    <dbReference type="NCBI Taxonomy" id="428411"/>
    <lineage>
        <taxon>Bacteria</taxon>
        <taxon>Pseudomonadati</taxon>
        <taxon>Pseudomonadota</taxon>
        <taxon>Gammaproteobacteria</taxon>
        <taxon>Enterobacterales</taxon>
        <taxon>Enterobacteriaceae</taxon>
        <taxon>Candidatus Riesia</taxon>
    </lineage>
</organism>
<dbReference type="InterPro" id="IPR006195">
    <property type="entry name" value="aa-tRNA-synth_II"/>
</dbReference>
<accession>A0A1V0HKD2</accession>
<keyword evidence="7" id="KW-0547">Nucleotide-binding</keyword>
<dbReference type="GO" id="GO:0006427">
    <property type="term" value="P:histidyl-tRNA aminoacylation"/>
    <property type="evidence" value="ECO:0007669"/>
    <property type="project" value="UniProtKB-UniRule"/>
</dbReference>
<dbReference type="Pfam" id="PF13393">
    <property type="entry name" value="tRNA-synt_His"/>
    <property type="match status" value="1"/>
</dbReference>
<evidence type="ECO:0000256" key="7">
    <source>
        <dbReference type="HAMAP-Rule" id="MF_00127"/>
    </source>
</evidence>
<comment type="similarity">
    <text evidence="1 7">Belongs to the class-II aminoacyl-tRNA synthetase family.</text>
</comment>
<dbReference type="EC" id="6.1.1.21" evidence="7"/>
<evidence type="ECO:0000259" key="9">
    <source>
        <dbReference type="PROSITE" id="PS50862"/>
    </source>
</evidence>
<reference evidence="10 11" key="1">
    <citation type="submission" date="2015-10" db="EMBL/GenBank/DDBJ databases">
        <title>Survey of human and primate louse endosymbionts.</title>
        <authorList>
            <person name="Boyd B.M."/>
        </authorList>
    </citation>
    <scope>NUCLEOTIDE SEQUENCE [LARGE SCALE GENOMIC DNA]</scope>
    <source>
        <strain evidence="10 11">PTSK</strain>
    </source>
</reference>
<dbReference type="InterPro" id="IPR004516">
    <property type="entry name" value="HisRS/HisZ"/>
</dbReference>
<comment type="catalytic activity">
    <reaction evidence="7">
        <text>tRNA(His) + L-histidine + ATP = L-histidyl-tRNA(His) + AMP + diphosphate + H(+)</text>
        <dbReference type="Rhea" id="RHEA:17313"/>
        <dbReference type="Rhea" id="RHEA-COMP:9665"/>
        <dbReference type="Rhea" id="RHEA-COMP:9689"/>
        <dbReference type="ChEBI" id="CHEBI:15378"/>
        <dbReference type="ChEBI" id="CHEBI:30616"/>
        <dbReference type="ChEBI" id="CHEBI:33019"/>
        <dbReference type="ChEBI" id="CHEBI:57595"/>
        <dbReference type="ChEBI" id="CHEBI:78442"/>
        <dbReference type="ChEBI" id="CHEBI:78527"/>
        <dbReference type="ChEBI" id="CHEBI:456215"/>
        <dbReference type="EC" id="6.1.1.21"/>
    </reaction>
</comment>
<dbReference type="PROSITE" id="PS50862">
    <property type="entry name" value="AA_TRNA_LIGASE_II"/>
    <property type="match status" value="1"/>
</dbReference>
<evidence type="ECO:0000313" key="11">
    <source>
        <dbReference type="Proteomes" id="UP000242793"/>
    </source>
</evidence>
<feature type="binding site" evidence="8">
    <location>
        <position position="118"/>
    </location>
    <ligand>
        <name>L-histidine</name>
        <dbReference type="ChEBI" id="CHEBI:57595"/>
    </ligand>
</feature>
<dbReference type="STRING" id="428411.AOQ87_01165"/>
<evidence type="ECO:0000256" key="8">
    <source>
        <dbReference type="PIRSR" id="PIRSR001549-1"/>
    </source>
</evidence>
<feature type="binding site" evidence="8">
    <location>
        <position position="136"/>
    </location>
    <ligand>
        <name>L-histidine</name>
        <dbReference type="ChEBI" id="CHEBI:57595"/>
    </ligand>
</feature>
<dbReference type="InterPro" id="IPR041715">
    <property type="entry name" value="HisRS-like_core"/>
</dbReference>
<evidence type="ECO:0000256" key="2">
    <source>
        <dbReference type="ARBA" id="ARBA00011738"/>
    </source>
</evidence>
<dbReference type="GO" id="GO:0005524">
    <property type="term" value="F:ATP binding"/>
    <property type="evidence" value="ECO:0007669"/>
    <property type="project" value="UniProtKB-UniRule"/>
</dbReference>
<sequence>MSSDFHKKIRSLRGMRDVLPKDSYVYRIVESKIQKILFQYNFQEIRTPILERSDLFDKTIGKNTEVVRKEMYTFLDKNGNIKISLRPENTVGCVRAGIENGLFHNSRQRLWYSGPMFRYDRPQSGRYRQFSQIGIEMFGFDAPSFDAELISIISRIWRLFSIENCVRLEINSIGSIHDRKVYSFSLKKFFRSNLKKLDVKYRELAINDPIRLLDSKDPGLNRLLIHAPSLEEHIDKGSVEHFRKFCKILRKIGIQYTINKRLVRGLDYYNRTVFEWISDVPDFRKTICAGGRYDHLSDMLGYHRSVPSLGCAIGVERLITLIGIANRSLIDRYYSSRSIDIYLCKHGSVELEEMFFFSEKIRDQITNISIMMHYGSDKIKKQIFRANENNAKILIVLREDIYRSKKVLIQNLQKKSRSDIVHLDKLYEYFNNI</sequence>
<dbReference type="RefSeq" id="WP_080626527.1">
    <property type="nucleotide sequence ID" value="NZ_CP012839.1"/>
</dbReference>
<dbReference type="SUPFAM" id="SSF52954">
    <property type="entry name" value="Class II aaRS ABD-related"/>
    <property type="match status" value="1"/>
</dbReference>
<evidence type="ECO:0000313" key="10">
    <source>
        <dbReference type="EMBL" id="ARC53289.1"/>
    </source>
</evidence>
<evidence type="ECO:0000256" key="1">
    <source>
        <dbReference type="ARBA" id="ARBA00008226"/>
    </source>
</evidence>
<dbReference type="GO" id="GO:0004821">
    <property type="term" value="F:histidine-tRNA ligase activity"/>
    <property type="evidence" value="ECO:0007669"/>
    <property type="project" value="UniProtKB-UniRule"/>
</dbReference>
<feature type="binding site" evidence="8">
    <location>
        <begin position="268"/>
        <end position="269"/>
    </location>
    <ligand>
        <name>L-histidine</name>
        <dbReference type="ChEBI" id="CHEBI:57595"/>
    </ligand>
</feature>
<dbReference type="GO" id="GO:0005737">
    <property type="term" value="C:cytoplasm"/>
    <property type="evidence" value="ECO:0007669"/>
    <property type="project" value="UniProtKB-SubCell"/>
</dbReference>
<keyword evidence="7" id="KW-0648">Protein biosynthesis</keyword>
<keyword evidence="6 7" id="KW-0030">Aminoacyl-tRNA synthetase</keyword>
<keyword evidence="5 7" id="KW-0067">ATP-binding</keyword>
<dbReference type="InterPro" id="IPR015807">
    <property type="entry name" value="His-tRNA-ligase"/>
</dbReference>
<dbReference type="EMBL" id="CP012839">
    <property type="protein sequence ID" value="ARC53289.1"/>
    <property type="molecule type" value="Genomic_DNA"/>
</dbReference>
<dbReference type="Proteomes" id="UP000242793">
    <property type="component" value="Chromosome"/>
</dbReference>
<dbReference type="CDD" id="cd00773">
    <property type="entry name" value="HisRS-like_core"/>
    <property type="match status" value="1"/>
</dbReference>
<feature type="binding site" evidence="8">
    <location>
        <position position="264"/>
    </location>
    <ligand>
        <name>L-histidine</name>
        <dbReference type="ChEBI" id="CHEBI:57595"/>
    </ligand>
</feature>
<feature type="domain" description="Aminoacyl-transfer RNA synthetases class-II family profile" evidence="9">
    <location>
        <begin position="10"/>
        <end position="322"/>
    </location>
</feature>
<dbReference type="InterPro" id="IPR036621">
    <property type="entry name" value="Anticodon-bd_dom_sf"/>
</dbReference>
<comment type="subcellular location">
    <subcellularLocation>
        <location evidence="7">Cytoplasm</location>
    </subcellularLocation>
</comment>
<dbReference type="PIRSF" id="PIRSF001549">
    <property type="entry name" value="His-tRNA_synth"/>
    <property type="match status" value="1"/>
</dbReference>
<proteinExistence type="inferred from homology"/>
<keyword evidence="3 7" id="KW-0963">Cytoplasm</keyword>
<feature type="binding site" evidence="8">
    <location>
        <begin position="88"/>
        <end position="90"/>
    </location>
    <ligand>
        <name>L-histidine</name>
        <dbReference type="ChEBI" id="CHEBI:57595"/>
    </ligand>
</feature>
<evidence type="ECO:0000256" key="5">
    <source>
        <dbReference type="ARBA" id="ARBA00022840"/>
    </source>
</evidence>
<dbReference type="AlphaFoldDB" id="A0A1V0HKD2"/>
<evidence type="ECO:0000256" key="3">
    <source>
        <dbReference type="ARBA" id="ARBA00022490"/>
    </source>
</evidence>
<keyword evidence="4 7" id="KW-0436">Ligase</keyword>
<dbReference type="SUPFAM" id="SSF55681">
    <property type="entry name" value="Class II aaRS and biotin synthetases"/>
    <property type="match status" value="1"/>
</dbReference>
<protein>
    <recommendedName>
        <fullName evidence="7">Histidine--tRNA ligase</fullName>
        <ecNumber evidence="7">6.1.1.21</ecNumber>
    </recommendedName>
    <alternativeName>
        <fullName evidence="7">Histidyl-tRNA synthetase</fullName>
        <shortName evidence="7">HisRS</shortName>
    </alternativeName>
</protein>
<dbReference type="KEGG" id="rped:AOQ87_01165"/>
<dbReference type="Gene3D" id="3.30.930.10">
    <property type="entry name" value="Bira Bifunctional Protein, Domain 2"/>
    <property type="match status" value="1"/>
</dbReference>
<dbReference type="HAMAP" id="MF_00127">
    <property type="entry name" value="His_tRNA_synth"/>
    <property type="match status" value="1"/>
</dbReference>
<comment type="subunit">
    <text evidence="2 7">Homodimer.</text>
</comment>
<evidence type="ECO:0000256" key="4">
    <source>
        <dbReference type="ARBA" id="ARBA00022598"/>
    </source>
</evidence>
<gene>
    <name evidence="7" type="primary">hisS</name>
    <name evidence="10" type="ORF">AOQ87_01165</name>
</gene>
<feature type="binding site" evidence="8">
    <location>
        <position position="132"/>
    </location>
    <ligand>
        <name>L-histidine</name>
        <dbReference type="ChEBI" id="CHEBI:57595"/>
    </ligand>
</feature>
<dbReference type="InterPro" id="IPR045864">
    <property type="entry name" value="aa-tRNA-synth_II/BPL/LPL"/>
</dbReference>
<evidence type="ECO:0000256" key="6">
    <source>
        <dbReference type="ARBA" id="ARBA00023146"/>
    </source>
</evidence>
<name>A0A1V0HKD2_9ENTR</name>